<proteinExistence type="predicted"/>
<keyword evidence="2" id="KW-1185">Reference proteome</keyword>
<organism evidence="1 2">
    <name type="scientific">Candidatus Nitrospira nitrosa</name>
    <dbReference type="NCBI Taxonomy" id="1742972"/>
    <lineage>
        <taxon>Bacteria</taxon>
        <taxon>Pseudomonadati</taxon>
        <taxon>Nitrospirota</taxon>
        <taxon>Nitrospiria</taxon>
        <taxon>Nitrospirales</taxon>
        <taxon>Nitrospiraceae</taxon>
        <taxon>Nitrospira</taxon>
    </lineage>
</organism>
<evidence type="ECO:0000313" key="2">
    <source>
        <dbReference type="Proteomes" id="UP000199032"/>
    </source>
</evidence>
<protein>
    <submittedName>
        <fullName evidence="1">Uncharacterized protein</fullName>
    </submittedName>
</protein>
<dbReference type="EMBL" id="CZQA01000008">
    <property type="protein sequence ID" value="CUS35387.1"/>
    <property type="molecule type" value="Genomic_DNA"/>
</dbReference>
<accession>A0A0S4LHG6</accession>
<dbReference type="Proteomes" id="UP000199032">
    <property type="component" value="Unassembled WGS sequence"/>
</dbReference>
<reference evidence="1 2" key="1">
    <citation type="submission" date="2015-10" db="EMBL/GenBank/DDBJ databases">
        <authorList>
            <person name="Gilbert D.G."/>
        </authorList>
    </citation>
    <scope>NUCLEOTIDE SEQUENCE [LARGE SCALE GENOMIC DNA]</scope>
    <source>
        <strain evidence="1">COMA1</strain>
    </source>
</reference>
<name>A0A0S4LHG6_9BACT</name>
<gene>
    <name evidence="1" type="ORF">COMA1_20250</name>
</gene>
<evidence type="ECO:0000313" key="1">
    <source>
        <dbReference type="EMBL" id="CUS35387.1"/>
    </source>
</evidence>
<sequence>MSAGCHLFIGIFAPVLKGLVTGWINGLSDITVRAEQPLLRTLIPSITHRHMDREAVRWANWRMYGGRPQSSQIGRSGVC</sequence>
<dbReference type="STRING" id="1742972.COMA1_20250"/>
<dbReference type="AlphaFoldDB" id="A0A0S4LHG6"/>